<evidence type="ECO:0000256" key="1">
    <source>
        <dbReference type="ARBA" id="ARBA00009922"/>
    </source>
</evidence>
<dbReference type="PANTHER" id="PTHR11070">
    <property type="entry name" value="UVRD / RECB / PCRA DNA HELICASE FAMILY MEMBER"/>
    <property type="match status" value="1"/>
</dbReference>
<keyword evidence="10" id="KW-0234">DNA repair</keyword>
<dbReference type="Gene3D" id="3.90.320.10">
    <property type="match status" value="1"/>
</dbReference>
<dbReference type="InterPro" id="IPR000212">
    <property type="entry name" value="DNA_helicase_UvrD/REP"/>
</dbReference>
<dbReference type="Pfam" id="PF00580">
    <property type="entry name" value="UvrD-helicase"/>
    <property type="match status" value="1"/>
</dbReference>
<dbReference type="PANTHER" id="PTHR11070:SF59">
    <property type="entry name" value="DNA 3'-5' HELICASE"/>
    <property type="match status" value="1"/>
</dbReference>
<evidence type="ECO:0000256" key="2">
    <source>
        <dbReference type="ARBA" id="ARBA00022722"/>
    </source>
</evidence>
<dbReference type="EC" id="5.6.2.4" evidence="13"/>
<accession>A0A938YC61</accession>
<evidence type="ECO:0000259" key="17">
    <source>
        <dbReference type="PROSITE" id="PS51198"/>
    </source>
</evidence>
<evidence type="ECO:0000256" key="6">
    <source>
        <dbReference type="ARBA" id="ARBA00022806"/>
    </source>
</evidence>
<evidence type="ECO:0000256" key="5">
    <source>
        <dbReference type="ARBA" id="ARBA00022801"/>
    </source>
</evidence>
<dbReference type="Pfam" id="PF12705">
    <property type="entry name" value="PDDEXK_1"/>
    <property type="match status" value="1"/>
</dbReference>
<evidence type="ECO:0000256" key="9">
    <source>
        <dbReference type="ARBA" id="ARBA00023125"/>
    </source>
</evidence>
<evidence type="ECO:0000256" key="8">
    <source>
        <dbReference type="ARBA" id="ARBA00022840"/>
    </source>
</evidence>
<dbReference type="CDD" id="cd17932">
    <property type="entry name" value="DEXQc_UvrD"/>
    <property type="match status" value="1"/>
</dbReference>
<feature type="compositionally biased region" description="Low complexity" evidence="16">
    <location>
        <begin position="380"/>
        <end position="401"/>
    </location>
</feature>
<dbReference type="Pfam" id="PF13361">
    <property type="entry name" value="UvrD_C"/>
    <property type="match status" value="1"/>
</dbReference>
<dbReference type="GO" id="GO:0005524">
    <property type="term" value="F:ATP binding"/>
    <property type="evidence" value="ECO:0007669"/>
    <property type="project" value="UniProtKB-UniRule"/>
</dbReference>
<keyword evidence="7" id="KW-0269">Exonuclease</keyword>
<feature type="domain" description="UvrD-like helicase ATP-binding" evidence="17">
    <location>
        <begin position="60"/>
        <end position="356"/>
    </location>
</feature>
<evidence type="ECO:0000256" key="15">
    <source>
        <dbReference type="PROSITE-ProRule" id="PRU00560"/>
    </source>
</evidence>
<keyword evidence="2" id="KW-0540">Nuclease</keyword>
<dbReference type="GO" id="GO:0043138">
    <property type="term" value="F:3'-5' DNA helicase activity"/>
    <property type="evidence" value="ECO:0007669"/>
    <property type="project" value="UniProtKB-EC"/>
</dbReference>
<dbReference type="GO" id="GO:0033202">
    <property type="term" value="C:DNA helicase complex"/>
    <property type="evidence" value="ECO:0007669"/>
    <property type="project" value="TreeGrafter"/>
</dbReference>
<evidence type="ECO:0000256" key="3">
    <source>
        <dbReference type="ARBA" id="ARBA00022741"/>
    </source>
</evidence>
<dbReference type="InterPro" id="IPR014016">
    <property type="entry name" value="UvrD-like_ATP-bd"/>
</dbReference>
<dbReference type="GO" id="GO:0005829">
    <property type="term" value="C:cytosol"/>
    <property type="evidence" value="ECO:0007669"/>
    <property type="project" value="TreeGrafter"/>
</dbReference>
<comment type="similarity">
    <text evidence="1">Belongs to the helicase family. UvrD subfamily.</text>
</comment>
<dbReference type="Proteomes" id="UP000663792">
    <property type="component" value="Unassembled WGS sequence"/>
</dbReference>
<proteinExistence type="inferred from homology"/>
<evidence type="ECO:0000256" key="11">
    <source>
        <dbReference type="ARBA" id="ARBA00023235"/>
    </source>
</evidence>
<dbReference type="Gene3D" id="1.10.486.10">
    <property type="entry name" value="PCRA, domain 4"/>
    <property type="match status" value="1"/>
</dbReference>
<evidence type="ECO:0000256" key="10">
    <source>
        <dbReference type="ARBA" id="ARBA00023204"/>
    </source>
</evidence>
<dbReference type="SUPFAM" id="SSF52540">
    <property type="entry name" value="P-loop containing nucleoside triphosphate hydrolases"/>
    <property type="match status" value="1"/>
</dbReference>
<protein>
    <recommendedName>
        <fullName evidence="13">DNA 3'-5' helicase</fullName>
        <ecNumber evidence="13">5.6.2.4</ecNumber>
    </recommendedName>
</protein>
<sequence length="1119" mass="118438">MVDTVGTAQAALGVTAHPGGPGRSRVSAGGRVLEPGPLMAPDGSPGCRLRLRRRAAEPPVVLDDEQRAVVEHDRGRLRVLGGPGTGKSTALVEAVADRVRRPAVDPDQILVLTFSRQAAAELSDRIAHRTGRTTGEPLVRTLHSYAFALLRRDADRTGEAAPRLLVAGDSDQMVRELLAGHAAEGGGPWPPSLWPALTSARFAASLRDLMMRAAERGLSPARIAEWGRRRHRPEWQAAGAFAREYQDVADLRQGSSGFGAALDQAELTTAALAVLRDDTALASEQRRFRRILVDEYQDVDPAQAALVERLADGADEFVVFGDPDQSVFGFRGSDREALQTVSVDRTIVLSTSHRLPEAVIGATRRLADRLPGPAGHRTLRLPTTLPESTLPPSSGGPLHPPRVAVPAPAVPVPGPSGSVEVRILASAASEAAFVADELRRAHIHDGVPWSRMAVLMRSPSAGITALRRACSTAGVPLVTQETAPVLQLDPTVRAMVLVLRCAADPVGLTAERATELLTGPLGGLDAIALRRLRRAIRSRRPAGPTTADELAATLLGAPLPDSVADPERTAVHHLSGMLDAARAQIDATDAEQPLWAVWELSGLADSLLADVLAGGRSGARADATLDAVVTLFRTAADFAERLPMAGVAAFLELIDQKRLADADPARRVGADGVRVVSAHGAKGLQWDVVAVSGVQESRWPDLRSRPDLLGAGELLAAASGLPSTVSVPAATLADERRLFYVACTRAGRRLLVTAVRSASDEPSRFLAELVGADAEILFGWPVDRRGRRRRGTQLTDLVAELRRAVVDPEEAPGTAARAAEQLARLATAGVPGAHPGQWWGLAGTSTDEPALPTDRPVPVSPSAVERITTCELRGVLQARGGGGPTGTAQVEGILLHALVQGLADGVPREELVQRVDDFLTGQSQLAGWLRARTRRGLLTMLDAAEQWLAENQQDRTPVGAELEVVAEVPGGPETPAARIAGRMDWLSRRSDGSLVVTDFKTGASVPTRAQVAEHAQLGAYQVALADGAGARTAGTDADPGRVTGAPGGAELVYLRSGRPKVLAQPPLTEEQAQRWRELILDSAGALTRTALTATENRGCERCPVRSSCPLRDEGRQVTR</sequence>
<evidence type="ECO:0000313" key="19">
    <source>
        <dbReference type="EMBL" id="MBM9465787.1"/>
    </source>
</evidence>
<dbReference type="GO" id="GO:0003677">
    <property type="term" value="F:DNA binding"/>
    <property type="evidence" value="ECO:0007669"/>
    <property type="project" value="UniProtKB-KW"/>
</dbReference>
<dbReference type="PROSITE" id="PS51217">
    <property type="entry name" value="UVRD_HELICASE_CTER"/>
    <property type="match status" value="1"/>
</dbReference>
<organism evidence="19 20">
    <name type="scientific">Nakamurella leprariae</name>
    <dbReference type="NCBI Taxonomy" id="2803911"/>
    <lineage>
        <taxon>Bacteria</taxon>
        <taxon>Bacillati</taxon>
        <taxon>Actinomycetota</taxon>
        <taxon>Actinomycetes</taxon>
        <taxon>Nakamurellales</taxon>
        <taxon>Nakamurellaceae</taxon>
        <taxon>Nakamurella</taxon>
    </lineage>
</organism>
<keyword evidence="3 15" id="KW-0547">Nucleotide-binding</keyword>
<evidence type="ECO:0000256" key="13">
    <source>
        <dbReference type="ARBA" id="ARBA00034808"/>
    </source>
</evidence>
<dbReference type="InterPro" id="IPR027417">
    <property type="entry name" value="P-loop_NTPase"/>
</dbReference>
<evidence type="ECO:0000259" key="18">
    <source>
        <dbReference type="PROSITE" id="PS51217"/>
    </source>
</evidence>
<dbReference type="Gene3D" id="1.10.10.160">
    <property type="match status" value="1"/>
</dbReference>
<dbReference type="EMBL" id="JAERWK010000001">
    <property type="protein sequence ID" value="MBM9465787.1"/>
    <property type="molecule type" value="Genomic_DNA"/>
</dbReference>
<keyword evidence="5 15" id="KW-0378">Hydrolase</keyword>
<comment type="catalytic activity">
    <reaction evidence="12">
        <text>Couples ATP hydrolysis with the unwinding of duplex DNA by translocating in the 3'-5' direction.</text>
        <dbReference type="EC" id="5.6.2.4"/>
    </reaction>
</comment>
<reference evidence="19" key="1">
    <citation type="submission" date="2021-01" db="EMBL/GenBank/DDBJ databases">
        <title>YIM 132084 draft genome.</title>
        <authorList>
            <person name="An D."/>
        </authorList>
    </citation>
    <scope>NUCLEOTIDE SEQUENCE</scope>
    <source>
        <strain evidence="19">YIM 132084</strain>
    </source>
</reference>
<evidence type="ECO:0000256" key="14">
    <source>
        <dbReference type="ARBA" id="ARBA00048988"/>
    </source>
</evidence>
<feature type="domain" description="UvrD-like helicase C-terminal" evidence="18">
    <location>
        <begin position="388"/>
        <end position="683"/>
    </location>
</feature>
<dbReference type="InterPro" id="IPR013986">
    <property type="entry name" value="DExx_box_DNA_helicase_dom_sf"/>
</dbReference>
<dbReference type="AlphaFoldDB" id="A0A938YC61"/>
<dbReference type="GO" id="GO:0004527">
    <property type="term" value="F:exonuclease activity"/>
    <property type="evidence" value="ECO:0007669"/>
    <property type="project" value="UniProtKB-KW"/>
</dbReference>
<evidence type="ECO:0000256" key="4">
    <source>
        <dbReference type="ARBA" id="ARBA00022763"/>
    </source>
</evidence>
<dbReference type="InterPro" id="IPR038726">
    <property type="entry name" value="PDDEXK_AddAB-type"/>
</dbReference>
<gene>
    <name evidence="19" type="ORF">JL106_00665</name>
</gene>
<keyword evidence="8 15" id="KW-0067">ATP-binding</keyword>
<dbReference type="InterPro" id="IPR011604">
    <property type="entry name" value="PDDEXK-like_dom_sf"/>
</dbReference>
<comment type="catalytic activity">
    <reaction evidence="14">
        <text>ATP + H2O = ADP + phosphate + H(+)</text>
        <dbReference type="Rhea" id="RHEA:13065"/>
        <dbReference type="ChEBI" id="CHEBI:15377"/>
        <dbReference type="ChEBI" id="CHEBI:15378"/>
        <dbReference type="ChEBI" id="CHEBI:30616"/>
        <dbReference type="ChEBI" id="CHEBI:43474"/>
        <dbReference type="ChEBI" id="CHEBI:456216"/>
        <dbReference type="EC" id="5.6.2.4"/>
    </reaction>
</comment>
<dbReference type="InterPro" id="IPR014017">
    <property type="entry name" value="DNA_helicase_UvrD-like_C"/>
</dbReference>
<evidence type="ECO:0000313" key="20">
    <source>
        <dbReference type="Proteomes" id="UP000663792"/>
    </source>
</evidence>
<keyword evidence="11" id="KW-0413">Isomerase</keyword>
<evidence type="ECO:0000256" key="16">
    <source>
        <dbReference type="SAM" id="MobiDB-lite"/>
    </source>
</evidence>
<name>A0A938YC61_9ACTN</name>
<keyword evidence="4" id="KW-0227">DNA damage</keyword>
<feature type="region of interest" description="Disordered" evidence="16">
    <location>
        <begin position="371"/>
        <end position="401"/>
    </location>
</feature>
<dbReference type="GO" id="GO:0000725">
    <property type="term" value="P:recombinational repair"/>
    <property type="evidence" value="ECO:0007669"/>
    <property type="project" value="TreeGrafter"/>
</dbReference>
<feature type="binding site" evidence="15">
    <location>
        <begin position="81"/>
        <end position="88"/>
    </location>
    <ligand>
        <name>ATP</name>
        <dbReference type="ChEBI" id="CHEBI:30616"/>
    </ligand>
</feature>
<evidence type="ECO:0000256" key="12">
    <source>
        <dbReference type="ARBA" id="ARBA00034617"/>
    </source>
</evidence>
<comment type="caution">
    <text evidence="19">The sequence shown here is derived from an EMBL/GenBank/DDBJ whole genome shotgun (WGS) entry which is preliminary data.</text>
</comment>
<evidence type="ECO:0000256" key="7">
    <source>
        <dbReference type="ARBA" id="ARBA00022839"/>
    </source>
</evidence>
<keyword evidence="9" id="KW-0238">DNA-binding</keyword>
<dbReference type="PROSITE" id="PS51198">
    <property type="entry name" value="UVRD_HELICASE_ATP_BIND"/>
    <property type="match status" value="1"/>
</dbReference>
<keyword evidence="6 15" id="KW-0347">Helicase</keyword>
<keyword evidence="20" id="KW-1185">Reference proteome</keyword>
<dbReference type="Gene3D" id="3.40.50.300">
    <property type="entry name" value="P-loop containing nucleotide triphosphate hydrolases"/>
    <property type="match status" value="2"/>
</dbReference>
<dbReference type="RefSeq" id="WP_205258738.1">
    <property type="nucleotide sequence ID" value="NZ_JAERWK010000001.1"/>
</dbReference>